<keyword evidence="4" id="KW-0276">Fatty acid metabolism</keyword>
<organism evidence="13 14">
    <name type="scientific">Massilia yuzhufengensis</name>
    <dbReference type="NCBI Taxonomy" id="1164594"/>
    <lineage>
        <taxon>Bacteria</taxon>
        <taxon>Pseudomonadati</taxon>
        <taxon>Pseudomonadota</taxon>
        <taxon>Betaproteobacteria</taxon>
        <taxon>Burkholderiales</taxon>
        <taxon>Oxalobacteraceae</taxon>
        <taxon>Telluria group</taxon>
        <taxon>Massilia</taxon>
    </lineage>
</organism>
<evidence type="ECO:0000313" key="13">
    <source>
        <dbReference type="EMBL" id="SFC29302.1"/>
    </source>
</evidence>
<dbReference type="GO" id="GO:0006631">
    <property type="term" value="P:fatty acid metabolic process"/>
    <property type="evidence" value="ECO:0007669"/>
    <property type="project" value="UniProtKB-KW"/>
</dbReference>
<dbReference type="Proteomes" id="UP000198639">
    <property type="component" value="Unassembled WGS sequence"/>
</dbReference>
<gene>
    <name evidence="13" type="ORF">SAMN05216204_10540</name>
</gene>
<dbReference type="InterPro" id="IPR002560">
    <property type="entry name" value="Transposase_DDE"/>
</dbReference>
<evidence type="ECO:0000256" key="5">
    <source>
        <dbReference type="ARBA" id="ARBA00022989"/>
    </source>
</evidence>
<evidence type="ECO:0000256" key="1">
    <source>
        <dbReference type="ARBA" id="ARBA00004141"/>
    </source>
</evidence>
<dbReference type="InterPro" id="IPR005804">
    <property type="entry name" value="FA_desaturase_dom"/>
</dbReference>
<reference evidence="14" key="1">
    <citation type="submission" date="2016-10" db="EMBL/GenBank/DDBJ databases">
        <authorList>
            <person name="Varghese N."/>
            <person name="Submissions S."/>
        </authorList>
    </citation>
    <scope>NUCLEOTIDE SEQUENCE [LARGE SCALE GENOMIC DNA]</scope>
    <source>
        <strain evidence="14">CGMCC 1.12041</strain>
    </source>
</reference>
<feature type="domain" description="Fatty acid desaturase" evidence="11">
    <location>
        <begin position="25"/>
        <end position="228"/>
    </location>
</feature>
<keyword evidence="6" id="KW-0560">Oxidoreductase</keyword>
<keyword evidence="8" id="KW-0443">Lipid metabolism</keyword>
<comment type="subcellular location">
    <subcellularLocation>
        <location evidence="1">Membrane</location>
        <topology evidence="1">Multi-pass membrane protein</topology>
    </subcellularLocation>
</comment>
<evidence type="ECO:0000259" key="12">
    <source>
        <dbReference type="Pfam" id="PF01610"/>
    </source>
</evidence>
<dbReference type="PANTHER" id="PTHR11351:SF33">
    <property type="entry name" value="DELTA-9 FATTY ACID DESATURASE, DESA"/>
    <property type="match status" value="1"/>
</dbReference>
<evidence type="ECO:0000256" key="8">
    <source>
        <dbReference type="ARBA" id="ARBA00023098"/>
    </source>
</evidence>
<feature type="transmembrane region" description="Helical" evidence="10">
    <location>
        <begin position="28"/>
        <end position="47"/>
    </location>
</feature>
<keyword evidence="7" id="KW-0408">Iron</keyword>
<dbReference type="GO" id="GO:0016717">
    <property type="term" value="F:oxidoreductase activity, acting on paired donors, with oxidation of a pair of donors resulting in the reduction of molecular oxygen to two molecules of water"/>
    <property type="evidence" value="ECO:0007669"/>
    <property type="project" value="InterPro"/>
</dbReference>
<keyword evidence="9 10" id="KW-0472">Membrane</keyword>
<keyword evidence="3 10" id="KW-0812">Transmembrane</keyword>
<dbReference type="GO" id="GO:0016020">
    <property type="term" value="C:membrane"/>
    <property type="evidence" value="ECO:0007669"/>
    <property type="project" value="UniProtKB-SubCell"/>
</dbReference>
<evidence type="ECO:0000256" key="4">
    <source>
        <dbReference type="ARBA" id="ARBA00022832"/>
    </source>
</evidence>
<dbReference type="EMBL" id="FOLD01000005">
    <property type="protein sequence ID" value="SFC29302.1"/>
    <property type="molecule type" value="Genomic_DNA"/>
</dbReference>
<dbReference type="Pfam" id="PF01610">
    <property type="entry name" value="DDE_Tnp_ISL3"/>
    <property type="match status" value="1"/>
</dbReference>
<keyword evidence="14" id="KW-1185">Reference proteome</keyword>
<evidence type="ECO:0000259" key="11">
    <source>
        <dbReference type="Pfam" id="PF00487"/>
    </source>
</evidence>
<name>A0A1I1I0H2_9BURK</name>
<protein>
    <submittedName>
        <fullName evidence="13">Stearoyl-CoA desaturase (Delta-9 desaturase)</fullName>
    </submittedName>
</protein>
<keyword evidence="5 10" id="KW-1133">Transmembrane helix</keyword>
<evidence type="ECO:0000256" key="6">
    <source>
        <dbReference type="ARBA" id="ARBA00023002"/>
    </source>
</evidence>
<dbReference type="CDD" id="cd03505">
    <property type="entry name" value="Delta9-FADS-like"/>
    <property type="match status" value="1"/>
</dbReference>
<dbReference type="RefSeq" id="WP_091872553.1">
    <property type="nucleotide sequence ID" value="NZ_FOLD01000005.1"/>
</dbReference>
<evidence type="ECO:0000256" key="10">
    <source>
        <dbReference type="SAM" id="Phobius"/>
    </source>
</evidence>
<accession>A0A1I1I0H2</accession>
<comment type="similarity">
    <text evidence="2">Belongs to the fatty acid desaturase type 2 family.</text>
</comment>
<sequence>MEFFSSDAVQAVLQFLSTGLLDFTGWEVFFATLGLTHITIAAVTIYLHRHQAHRALDLHAIPSHFFRFWLWLTTGQVTKEWASIHRKHHAKCDTEEDPHSPQTRGIRKVLFEGAELYRAESKVKETMEKYGHGTPDDWIERNVYTKHSAMGVVLMLFINVALFGIVGISVWAVQMMWIPITAAGIINGIGHYWGYRNYDCSDAATNIIPFGILIGGEELHNNHHTFATSAKLSSKWYEFDLGWGYIRILETLRLAKVKKVAPEPKFAKDKLVADLDTLQSVIANRYDVMAKYAKSVRVAFHEEFEHLKHKAELEARFLKSSRKLMQREPGKLESSQKQQLVELFEHSKALETMHQMRVELGAIWERSHSTRDQLLQQLQDWCARAEASKIKALQDFSLRLRSYA</sequence>
<dbReference type="PANTHER" id="PTHR11351">
    <property type="entry name" value="ACYL-COA DESATURASE"/>
    <property type="match status" value="1"/>
</dbReference>
<dbReference type="OrthoDB" id="9768289at2"/>
<evidence type="ECO:0000256" key="7">
    <source>
        <dbReference type="ARBA" id="ARBA00023004"/>
    </source>
</evidence>
<dbReference type="STRING" id="1164594.SAMN05216204_10540"/>
<feature type="domain" description="Transposase IS204/IS1001/IS1096/IS1165 DDE" evidence="12">
    <location>
        <begin position="279"/>
        <end position="402"/>
    </location>
</feature>
<evidence type="ECO:0000313" key="14">
    <source>
        <dbReference type="Proteomes" id="UP000198639"/>
    </source>
</evidence>
<dbReference type="InterPro" id="IPR015876">
    <property type="entry name" value="Acyl-CoA_DS"/>
</dbReference>
<dbReference type="AlphaFoldDB" id="A0A1I1I0H2"/>
<evidence type="ECO:0000256" key="3">
    <source>
        <dbReference type="ARBA" id="ARBA00022692"/>
    </source>
</evidence>
<dbReference type="Pfam" id="PF00487">
    <property type="entry name" value="FA_desaturase"/>
    <property type="match status" value="1"/>
</dbReference>
<feature type="transmembrane region" description="Helical" evidence="10">
    <location>
        <begin position="149"/>
        <end position="171"/>
    </location>
</feature>
<evidence type="ECO:0000256" key="2">
    <source>
        <dbReference type="ARBA" id="ARBA00008749"/>
    </source>
</evidence>
<evidence type="ECO:0000256" key="9">
    <source>
        <dbReference type="ARBA" id="ARBA00023136"/>
    </source>
</evidence>
<proteinExistence type="inferred from homology"/>